<organism evidence="3 4">
    <name type="scientific">Actinospica durhamensis</name>
    <dbReference type="NCBI Taxonomy" id="1508375"/>
    <lineage>
        <taxon>Bacteria</taxon>
        <taxon>Bacillati</taxon>
        <taxon>Actinomycetota</taxon>
        <taxon>Actinomycetes</taxon>
        <taxon>Catenulisporales</taxon>
        <taxon>Actinospicaceae</taxon>
        <taxon>Actinospica</taxon>
    </lineage>
</organism>
<reference evidence="3" key="1">
    <citation type="submission" date="2021-04" db="EMBL/GenBank/DDBJ databases">
        <title>Genome based classification of Actinospica acidithermotolerans sp. nov., an actinobacterium isolated from an Indonesian hot spring.</title>
        <authorList>
            <person name="Kusuma A.B."/>
            <person name="Putra K.E."/>
            <person name="Nafisah S."/>
            <person name="Loh J."/>
            <person name="Nouioui I."/>
            <person name="Goodfellow M."/>
        </authorList>
    </citation>
    <scope>NUCLEOTIDE SEQUENCE</scope>
    <source>
        <strain evidence="3">CSCA 57</strain>
    </source>
</reference>
<dbReference type="RefSeq" id="WP_212528720.1">
    <property type="nucleotide sequence ID" value="NZ_JAGSOG010000051.1"/>
</dbReference>
<name>A0A941EUM1_9ACTN</name>
<dbReference type="AlphaFoldDB" id="A0A941EUM1"/>
<evidence type="ECO:0000313" key="4">
    <source>
        <dbReference type="Proteomes" id="UP000675781"/>
    </source>
</evidence>
<dbReference type="Proteomes" id="UP000675781">
    <property type="component" value="Unassembled WGS sequence"/>
</dbReference>
<dbReference type="PANTHER" id="PTHR43762:SF1">
    <property type="entry name" value="D-ARABINONO-1,4-LACTONE OXIDASE"/>
    <property type="match status" value="1"/>
</dbReference>
<gene>
    <name evidence="3" type="ORF">KDL01_13070</name>
</gene>
<dbReference type="InterPro" id="IPR016166">
    <property type="entry name" value="FAD-bd_PCMH"/>
</dbReference>
<protein>
    <submittedName>
        <fullName evidence="3">FAD-binding oxidoreductase</fullName>
    </submittedName>
</protein>
<dbReference type="InterPro" id="IPR036318">
    <property type="entry name" value="FAD-bd_PCMH-like_sf"/>
</dbReference>
<dbReference type="PANTHER" id="PTHR43762">
    <property type="entry name" value="L-GULONOLACTONE OXIDASE"/>
    <property type="match status" value="1"/>
</dbReference>
<keyword evidence="4" id="KW-1185">Reference proteome</keyword>
<comment type="caution">
    <text evidence="3">The sequence shown here is derived from an EMBL/GenBank/DDBJ whole genome shotgun (WGS) entry which is preliminary data.</text>
</comment>
<accession>A0A941EUM1</accession>
<dbReference type="Gene3D" id="1.10.45.10">
    <property type="entry name" value="Vanillyl-alcohol Oxidase, Chain A, domain 4"/>
    <property type="match status" value="1"/>
</dbReference>
<dbReference type="GO" id="GO:0071949">
    <property type="term" value="F:FAD binding"/>
    <property type="evidence" value="ECO:0007669"/>
    <property type="project" value="InterPro"/>
</dbReference>
<evidence type="ECO:0000259" key="2">
    <source>
        <dbReference type="PROSITE" id="PS51387"/>
    </source>
</evidence>
<dbReference type="InterPro" id="IPR007173">
    <property type="entry name" value="ALO_C"/>
</dbReference>
<proteinExistence type="predicted"/>
<dbReference type="PROSITE" id="PS51387">
    <property type="entry name" value="FAD_PCMH"/>
    <property type="match status" value="1"/>
</dbReference>
<sequence length="471" mass="50876">MGTDRAGTRVPGTDLEVAAVPQPRREKLTGWGRTAPSVAEVVRPSTREQVAEAVAGAGARGIVARGLGRSYGDPAQNAGGRVLDLTGMNRILGVDLETGTVEVEPGVSLQQLMQAMLPFGYFVPVTPGTRYVTVGGAIGCDIHGKSHHADGSFAQHVLELDLLLADGSVRTLTPESDPGLFWATAGGMGLTGVIVRAKLKMMRVETSRILVETKRVADLDEAMERMTLTDADYRFSVASLDNLATGPSLGRGWVESGNFAGLEHLPAKLRETPLAFHPKPLAAMPDLFPSGLLNRRTIRLMNEANFRRAPKDAHPHLASIGGFFHPLDAIHDWNRVYGAAGFLQYQFVVPFEAAATLRRVVERVAVQGAPSFVTVLKRFGPASPGYLSFPTDGWTLTYDFPTGTPGLAGLLRWMDAQVLEAGGRLYLAKDSRMSPGDLAAMYPRLEDFRKVRAEVDPHGVFVSDQSRRLSL</sequence>
<dbReference type="SUPFAM" id="SSF56176">
    <property type="entry name" value="FAD-binding/transporter-associated domain-like"/>
    <property type="match status" value="1"/>
</dbReference>
<dbReference type="GO" id="GO:0016020">
    <property type="term" value="C:membrane"/>
    <property type="evidence" value="ECO:0007669"/>
    <property type="project" value="InterPro"/>
</dbReference>
<dbReference type="Gene3D" id="3.30.465.10">
    <property type="match status" value="1"/>
</dbReference>
<evidence type="ECO:0000313" key="3">
    <source>
        <dbReference type="EMBL" id="MBR7834199.1"/>
    </source>
</evidence>
<evidence type="ECO:0000256" key="1">
    <source>
        <dbReference type="ARBA" id="ARBA00023002"/>
    </source>
</evidence>
<dbReference type="InterPro" id="IPR006094">
    <property type="entry name" value="Oxid_FAD_bind_N"/>
</dbReference>
<dbReference type="Pfam" id="PF04030">
    <property type="entry name" value="ALO"/>
    <property type="match status" value="1"/>
</dbReference>
<dbReference type="GO" id="GO:0003885">
    <property type="term" value="F:D-arabinono-1,4-lactone oxidase activity"/>
    <property type="evidence" value="ECO:0007669"/>
    <property type="project" value="InterPro"/>
</dbReference>
<dbReference type="Pfam" id="PF01565">
    <property type="entry name" value="FAD_binding_4"/>
    <property type="match status" value="1"/>
</dbReference>
<dbReference type="InterPro" id="IPR016171">
    <property type="entry name" value="Vanillyl_alc_oxidase_C-sub2"/>
</dbReference>
<dbReference type="InterPro" id="IPR016169">
    <property type="entry name" value="FAD-bd_PCMH_sub2"/>
</dbReference>
<dbReference type="EMBL" id="JAGSOG010000051">
    <property type="protein sequence ID" value="MBR7834199.1"/>
    <property type="molecule type" value="Genomic_DNA"/>
</dbReference>
<feature type="domain" description="FAD-binding PCMH-type" evidence="2">
    <location>
        <begin position="34"/>
        <end position="204"/>
    </location>
</feature>
<dbReference type="InterPro" id="IPR010031">
    <property type="entry name" value="FAD_lactone_oxidase-like"/>
</dbReference>
<keyword evidence="1" id="KW-0560">Oxidoreductase</keyword>